<accession>A0A812MT89</accession>
<name>A0A812MT89_SYMPI</name>
<dbReference type="Proteomes" id="UP000649617">
    <property type="component" value="Unassembled WGS sequence"/>
</dbReference>
<sequence>VQTPSMHVALNGMTLPVPVGTQALVGGERIAMPPQPASLTRHLPPPDVVNAQKEQNYKEVDEQLQQAQILLEEQTKREKEFLRAQAAQAKEVLAGRWDQHLRAQEIAAEQDFQKSLAQLHESARLMRLKLEEQASQLIIEYQTRRTQEEINRHKHEVELHHWEVPFPPLALD</sequence>
<gene>
    <name evidence="2" type="ORF">SPIL2461_LOCUS6020</name>
</gene>
<proteinExistence type="predicted"/>
<dbReference type="AlphaFoldDB" id="A0A812MT89"/>
<comment type="caution">
    <text evidence="2">The sequence shown here is derived from an EMBL/GenBank/DDBJ whole genome shotgun (WGS) entry which is preliminary data.</text>
</comment>
<evidence type="ECO:0000313" key="2">
    <source>
        <dbReference type="EMBL" id="CAE7272498.1"/>
    </source>
</evidence>
<keyword evidence="1" id="KW-0175">Coiled coil</keyword>
<keyword evidence="3" id="KW-1185">Reference proteome</keyword>
<evidence type="ECO:0000313" key="3">
    <source>
        <dbReference type="Proteomes" id="UP000649617"/>
    </source>
</evidence>
<reference evidence="2" key="1">
    <citation type="submission" date="2021-02" db="EMBL/GenBank/DDBJ databases">
        <authorList>
            <person name="Dougan E. K."/>
            <person name="Rhodes N."/>
            <person name="Thang M."/>
            <person name="Chan C."/>
        </authorList>
    </citation>
    <scope>NUCLEOTIDE SEQUENCE</scope>
</reference>
<evidence type="ECO:0000256" key="1">
    <source>
        <dbReference type="SAM" id="Coils"/>
    </source>
</evidence>
<feature type="non-terminal residue" evidence="2">
    <location>
        <position position="172"/>
    </location>
</feature>
<dbReference type="OrthoDB" id="10483307at2759"/>
<organism evidence="2 3">
    <name type="scientific">Symbiodinium pilosum</name>
    <name type="common">Dinoflagellate</name>
    <dbReference type="NCBI Taxonomy" id="2952"/>
    <lineage>
        <taxon>Eukaryota</taxon>
        <taxon>Sar</taxon>
        <taxon>Alveolata</taxon>
        <taxon>Dinophyceae</taxon>
        <taxon>Suessiales</taxon>
        <taxon>Symbiodiniaceae</taxon>
        <taxon>Symbiodinium</taxon>
    </lineage>
</organism>
<dbReference type="EMBL" id="CAJNIZ010008824">
    <property type="protein sequence ID" value="CAE7272498.1"/>
    <property type="molecule type" value="Genomic_DNA"/>
</dbReference>
<feature type="coiled-coil region" evidence="1">
    <location>
        <begin position="50"/>
        <end position="92"/>
    </location>
</feature>
<protein>
    <submittedName>
        <fullName evidence="2">Uncharacterized protein</fullName>
    </submittedName>
</protein>